<evidence type="ECO:0000313" key="3">
    <source>
        <dbReference type="Proteomes" id="UP001215280"/>
    </source>
</evidence>
<feature type="compositionally biased region" description="Basic and acidic residues" evidence="1">
    <location>
        <begin position="313"/>
        <end position="327"/>
    </location>
</feature>
<feature type="region of interest" description="Disordered" evidence="1">
    <location>
        <begin position="370"/>
        <end position="457"/>
    </location>
</feature>
<feature type="compositionally biased region" description="Basic and acidic residues" evidence="1">
    <location>
        <begin position="371"/>
        <end position="417"/>
    </location>
</feature>
<gene>
    <name evidence="2" type="ORF">DFH07DRAFT_764352</name>
</gene>
<name>A0AAD7KG71_9AGAR</name>
<feature type="compositionally biased region" description="Low complexity" evidence="1">
    <location>
        <begin position="437"/>
        <end position="450"/>
    </location>
</feature>
<dbReference type="EMBL" id="JARJLG010000002">
    <property type="protein sequence ID" value="KAJ7783986.1"/>
    <property type="molecule type" value="Genomic_DNA"/>
</dbReference>
<comment type="caution">
    <text evidence="2">The sequence shown here is derived from an EMBL/GenBank/DDBJ whole genome shotgun (WGS) entry which is preliminary data.</text>
</comment>
<organism evidence="2 3">
    <name type="scientific">Mycena maculata</name>
    <dbReference type="NCBI Taxonomy" id="230809"/>
    <lineage>
        <taxon>Eukaryota</taxon>
        <taxon>Fungi</taxon>
        <taxon>Dikarya</taxon>
        <taxon>Basidiomycota</taxon>
        <taxon>Agaricomycotina</taxon>
        <taxon>Agaricomycetes</taxon>
        <taxon>Agaricomycetidae</taxon>
        <taxon>Agaricales</taxon>
        <taxon>Marasmiineae</taxon>
        <taxon>Mycenaceae</taxon>
        <taxon>Mycena</taxon>
    </lineage>
</organism>
<feature type="region of interest" description="Disordered" evidence="1">
    <location>
        <begin position="313"/>
        <end position="349"/>
    </location>
</feature>
<reference evidence="2" key="1">
    <citation type="submission" date="2023-03" db="EMBL/GenBank/DDBJ databases">
        <title>Massive genome expansion in bonnet fungi (Mycena s.s.) driven by repeated elements and novel gene families across ecological guilds.</title>
        <authorList>
            <consortium name="Lawrence Berkeley National Laboratory"/>
            <person name="Harder C.B."/>
            <person name="Miyauchi S."/>
            <person name="Viragh M."/>
            <person name="Kuo A."/>
            <person name="Thoen E."/>
            <person name="Andreopoulos B."/>
            <person name="Lu D."/>
            <person name="Skrede I."/>
            <person name="Drula E."/>
            <person name="Henrissat B."/>
            <person name="Morin E."/>
            <person name="Kohler A."/>
            <person name="Barry K."/>
            <person name="LaButti K."/>
            <person name="Morin E."/>
            <person name="Salamov A."/>
            <person name="Lipzen A."/>
            <person name="Mereny Z."/>
            <person name="Hegedus B."/>
            <person name="Baldrian P."/>
            <person name="Stursova M."/>
            <person name="Weitz H."/>
            <person name="Taylor A."/>
            <person name="Grigoriev I.V."/>
            <person name="Nagy L.G."/>
            <person name="Martin F."/>
            <person name="Kauserud H."/>
        </authorList>
    </citation>
    <scope>NUCLEOTIDE SEQUENCE</scope>
    <source>
        <strain evidence="2">CBHHK188m</strain>
    </source>
</reference>
<evidence type="ECO:0000256" key="1">
    <source>
        <dbReference type="SAM" id="MobiDB-lite"/>
    </source>
</evidence>
<proteinExistence type="predicted"/>
<dbReference type="Proteomes" id="UP001215280">
    <property type="component" value="Unassembled WGS sequence"/>
</dbReference>
<feature type="compositionally biased region" description="Basic and acidic residues" evidence="1">
    <location>
        <begin position="334"/>
        <end position="349"/>
    </location>
</feature>
<sequence length="482" mass="53812">MIGSKKEKTNSKTTASNTDAAMMSQLLGLATYTPHDKFRKDQHDEILTHAREIIPGPSNVGGKFRKAESVLWAGENQEMWKVALATEEQDVDWRERVLRPFVMSATETFSRRQTLIPAGFKHMVNTLHKTGKFRPFVAMMLMGWMRDNGTVEMECENRTEAIPDRIQVRQDFATQFPSLVTQNLDAMYEWSKKPLKGIFVITVLARKVTHFLEDSFEFAFGSREIPWAAVSSEPNKYYDTTAFTLPFTPGGPTSFTRQVWDALGSAFASKAGSGSTGFFRKLNEAAAEQELEDIATGEAEAEHIATVDADCKHAEAEREGEHAEADATHVGSADAERERVSTVDADRKRAEAERERVAIAEAEAAHIASTDAERKRLEAEAEAEAERDRIATADANRKRVEAQNEVPEKRASKRKAEAQLVPEPRRTGRARQTPEDASTQRQQRAAKAATGNKPRAAVLMNTQLRKLRWCTEVHSGTYVPGT</sequence>
<evidence type="ECO:0000313" key="2">
    <source>
        <dbReference type="EMBL" id="KAJ7783986.1"/>
    </source>
</evidence>
<protein>
    <submittedName>
        <fullName evidence="2">Uncharacterized protein</fullName>
    </submittedName>
</protein>
<dbReference type="AlphaFoldDB" id="A0AAD7KG71"/>
<accession>A0AAD7KG71</accession>
<keyword evidence="3" id="KW-1185">Reference proteome</keyword>